<gene>
    <name evidence="7" type="ORF">SAMN02799615_01882</name>
</gene>
<evidence type="ECO:0000313" key="8">
    <source>
        <dbReference type="Proteomes" id="UP000199477"/>
    </source>
</evidence>
<dbReference type="Pfam" id="PF08681">
    <property type="entry name" value="TacA1"/>
    <property type="match status" value="1"/>
</dbReference>
<dbReference type="EMBL" id="FONH01000004">
    <property type="protein sequence ID" value="SFE86071.1"/>
    <property type="molecule type" value="Genomic_DNA"/>
</dbReference>
<name>A0A1I2E0J9_9GAMM</name>
<dbReference type="GO" id="GO:0003677">
    <property type="term" value="F:DNA binding"/>
    <property type="evidence" value="ECO:0007669"/>
    <property type="project" value="UniProtKB-KW"/>
</dbReference>
<keyword evidence="8" id="KW-1185">Reference proteome</keyword>
<dbReference type="Proteomes" id="UP000199477">
    <property type="component" value="Unassembled WGS sequence"/>
</dbReference>
<dbReference type="GO" id="GO:0006355">
    <property type="term" value="P:regulation of DNA-templated transcription"/>
    <property type="evidence" value="ECO:0007669"/>
    <property type="project" value="InterPro"/>
</dbReference>
<organism evidence="7 8">
    <name type="scientific">Dyella marensis</name>
    <dbReference type="NCBI Taxonomy" id="500610"/>
    <lineage>
        <taxon>Bacteria</taxon>
        <taxon>Pseudomonadati</taxon>
        <taxon>Pseudomonadota</taxon>
        <taxon>Gammaproteobacteria</taxon>
        <taxon>Lysobacterales</taxon>
        <taxon>Rhodanobacteraceae</taxon>
        <taxon>Dyella</taxon>
    </lineage>
</organism>
<dbReference type="RefSeq" id="WP_026633180.1">
    <property type="nucleotide sequence ID" value="NZ_FONH01000004.1"/>
</dbReference>
<dbReference type="Gene3D" id="1.20.5.780">
    <property type="entry name" value="Single helix bin"/>
    <property type="match status" value="1"/>
</dbReference>
<proteinExistence type="inferred from homology"/>
<keyword evidence="4" id="KW-0238">DNA-binding</keyword>
<dbReference type="STRING" id="500610.SAMN02799615_01882"/>
<comment type="similarity">
    <text evidence="6">Belongs to the TacA antitoxin family.</text>
</comment>
<protein>
    <submittedName>
        <fullName evidence="7">Uncharacterized conserved protein, DUF1778 family</fullName>
    </submittedName>
</protein>
<sequence>MTDRSPSSAKRDTLNLRIKPEDRSMIERAAQVRGKTRTDFVLDAARAAAEEALLEQAVIRVAPEAYAAFLTRLDAPAQSNERLRKTLRSKAPWDKA</sequence>
<evidence type="ECO:0000256" key="3">
    <source>
        <dbReference type="ARBA" id="ARBA00023015"/>
    </source>
</evidence>
<evidence type="ECO:0000256" key="6">
    <source>
        <dbReference type="ARBA" id="ARBA00049988"/>
    </source>
</evidence>
<evidence type="ECO:0000256" key="1">
    <source>
        <dbReference type="ARBA" id="ARBA00022491"/>
    </source>
</evidence>
<dbReference type="PANTHER" id="PTHR35401:SF1">
    <property type="entry name" value="CYTOPLASMIC PROTEIN"/>
    <property type="match status" value="1"/>
</dbReference>
<reference evidence="8" key="1">
    <citation type="submission" date="2016-10" db="EMBL/GenBank/DDBJ databases">
        <authorList>
            <person name="Varghese N."/>
            <person name="Submissions S."/>
        </authorList>
    </citation>
    <scope>NUCLEOTIDE SEQUENCE [LARGE SCALE GENOMIC DNA]</scope>
    <source>
        <strain evidence="8">UNC178MFTsu3.1</strain>
    </source>
</reference>
<evidence type="ECO:0000256" key="5">
    <source>
        <dbReference type="ARBA" id="ARBA00023163"/>
    </source>
</evidence>
<keyword evidence="5" id="KW-0804">Transcription</keyword>
<keyword evidence="1" id="KW-0678">Repressor</keyword>
<dbReference type="PANTHER" id="PTHR35401">
    <property type="entry name" value="COPG FAMILY HELIX-TURN-HELIX PROTEIN-RELATED-RELATED"/>
    <property type="match status" value="1"/>
</dbReference>
<dbReference type="InterPro" id="IPR010985">
    <property type="entry name" value="Ribbon_hlx_hlx"/>
</dbReference>
<evidence type="ECO:0000313" key="7">
    <source>
        <dbReference type="EMBL" id="SFE86071.1"/>
    </source>
</evidence>
<dbReference type="SUPFAM" id="SSF47598">
    <property type="entry name" value="Ribbon-helix-helix"/>
    <property type="match status" value="1"/>
</dbReference>
<dbReference type="AlphaFoldDB" id="A0A1I2E0J9"/>
<keyword evidence="3" id="KW-0805">Transcription regulation</keyword>
<evidence type="ECO:0000256" key="2">
    <source>
        <dbReference type="ARBA" id="ARBA00022649"/>
    </source>
</evidence>
<accession>A0A1I2E0J9</accession>
<dbReference type="InterPro" id="IPR014795">
    <property type="entry name" value="TacA_1-like"/>
</dbReference>
<evidence type="ECO:0000256" key="4">
    <source>
        <dbReference type="ARBA" id="ARBA00023125"/>
    </source>
</evidence>
<keyword evidence="2" id="KW-1277">Toxin-antitoxin system</keyword>